<reference evidence="4" key="2">
    <citation type="submission" date="2020-11" db="EMBL/GenBank/DDBJ databases">
        <authorList>
            <person name="McCartney M.A."/>
            <person name="Auch B."/>
            <person name="Kono T."/>
            <person name="Mallez S."/>
            <person name="Becker A."/>
            <person name="Gohl D.M."/>
            <person name="Silverstein K.A.T."/>
            <person name="Koren S."/>
            <person name="Bechman K.B."/>
            <person name="Herman A."/>
            <person name="Abrahante J.E."/>
            <person name="Garbe J."/>
        </authorList>
    </citation>
    <scope>NUCLEOTIDE SEQUENCE</scope>
    <source>
        <strain evidence="4">Duluth1</strain>
        <tissue evidence="4">Whole animal</tissue>
    </source>
</reference>
<keyword evidence="5" id="KW-1185">Reference proteome</keyword>
<feature type="transmembrane region" description="Helical" evidence="2">
    <location>
        <begin position="64"/>
        <end position="88"/>
    </location>
</feature>
<protein>
    <submittedName>
        <fullName evidence="4">Uncharacterized protein</fullName>
    </submittedName>
</protein>
<evidence type="ECO:0000256" key="2">
    <source>
        <dbReference type="SAM" id="Phobius"/>
    </source>
</evidence>
<accession>A0A9D4NBN3</accession>
<feature type="region of interest" description="Disordered" evidence="1">
    <location>
        <begin position="110"/>
        <end position="162"/>
    </location>
</feature>
<evidence type="ECO:0000313" key="5">
    <source>
        <dbReference type="Proteomes" id="UP000828390"/>
    </source>
</evidence>
<proteinExistence type="predicted"/>
<gene>
    <name evidence="4" type="ORF">DPMN_017595</name>
</gene>
<feature type="signal peptide" evidence="3">
    <location>
        <begin position="1"/>
        <end position="23"/>
    </location>
</feature>
<evidence type="ECO:0000256" key="3">
    <source>
        <dbReference type="SAM" id="SignalP"/>
    </source>
</evidence>
<keyword evidence="3" id="KW-0732">Signal</keyword>
<dbReference type="AlphaFoldDB" id="A0A9D4NBN3"/>
<reference evidence="4" key="1">
    <citation type="journal article" date="2019" name="bioRxiv">
        <title>The Genome of the Zebra Mussel, Dreissena polymorpha: A Resource for Invasive Species Research.</title>
        <authorList>
            <person name="McCartney M.A."/>
            <person name="Auch B."/>
            <person name="Kono T."/>
            <person name="Mallez S."/>
            <person name="Zhang Y."/>
            <person name="Obille A."/>
            <person name="Becker A."/>
            <person name="Abrahante J.E."/>
            <person name="Garbe J."/>
            <person name="Badalamenti J.P."/>
            <person name="Herman A."/>
            <person name="Mangelson H."/>
            <person name="Liachko I."/>
            <person name="Sullivan S."/>
            <person name="Sone E.D."/>
            <person name="Koren S."/>
            <person name="Silverstein K.A.T."/>
            <person name="Beckman K.B."/>
            <person name="Gohl D.M."/>
        </authorList>
    </citation>
    <scope>NUCLEOTIDE SEQUENCE</scope>
    <source>
        <strain evidence="4">Duluth1</strain>
        <tissue evidence="4">Whole animal</tissue>
    </source>
</reference>
<name>A0A9D4NBN3_DREPO</name>
<keyword evidence="2" id="KW-0812">Transmembrane</keyword>
<evidence type="ECO:0000313" key="4">
    <source>
        <dbReference type="EMBL" id="KAH3893448.1"/>
    </source>
</evidence>
<sequence>MTVASKTGLAGLCWITLYGLVRGDTLDDCEYLDLSKSQRTSVLQCSRYGCCGDFKARHCCTGPFAIVGGVFGGILLFLIVAIVVGILCNKYKSQNAVRQIPTISARTYNEIPEPTPPLPTPRVYNPSRLHPPPFRKVPQKPGTSKCDNDVMSSDSSSSQSITELLDSAEQLTKSEEIRTAKRNIKQIAPHLHILPSGTNSSGNNEIHPPPSILHLPRFTRPRR</sequence>
<dbReference type="Proteomes" id="UP000828390">
    <property type="component" value="Unassembled WGS sequence"/>
</dbReference>
<dbReference type="EMBL" id="JAIWYP010000001">
    <property type="protein sequence ID" value="KAH3893448.1"/>
    <property type="molecule type" value="Genomic_DNA"/>
</dbReference>
<keyword evidence="2" id="KW-1133">Transmembrane helix</keyword>
<evidence type="ECO:0000256" key="1">
    <source>
        <dbReference type="SAM" id="MobiDB-lite"/>
    </source>
</evidence>
<comment type="caution">
    <text evidence="4">The sequence shown here is derived from an EMBL/GenBank/DDBJ whole genome shotgun (WGS) entry which is preliminary data.</text>
</comment>
<feature type="chain" id="PRO_5039546826" evidence="3">
    <location>
        <begin position="24"/>
        <end position="223"/>
    </location>
</feature>
<feature type="region of interest" description="Disordered" evidence="1">
    <location>
        <begin position="189"/>
        <end position="223"/>
    </location>
</feature>
<organism evidence="4 5">
    <name type="scientific">Dreissena polymorpha</name>
    <name type="common">Zebra mussel</name>
    <name type="synonym">Mytilus polymorpha</name>
    <dbReference type="NCBI Taxonomy" id="45954"/>
    <lineage>
        <taxon>Eukaryota</taxon>
        <taxon>Metazoa</taxon>
        <taxon>Spiralia</taxon>
        <taxon>Lophotrochozoa</taxon>
        <taxon>Mollusca</taxon>
        <taxon>Bivalvia</taxon>
        <taxon>Autobranchia</taxon>
        <taxon>Heteroconchia</taxon>
        <taxon>Euheterodonta</taxon>
        <taxon>Imparidentia</taxon>
        <taxon>Neoheterodontei</taxon>
        <taxon>Myida</taxon>
        <taxon>Dreissenoidea</taxon>
        <taxon>Dreissenidae</taxon>
        <taxon>Dreissena</taxon>
    </lineage>
</organism>
<keyword evidence="2" id="KW-0472">Membrane</keyword>